<feature type="compositionally biased region" description="Basic and acidic residues" evidence="1">
    <location>
        <begin position="75"/>
        <end position="89"/>
    </location>
</feature>
<dbReference type="Proteomes" id="UP000267430">
    <property type="component" value="Unassembled WGS sequence"/>
</dbReference>
<protein>
    <submittedName>
        <fullName evidence="3">Uncharacterized protein</fullName>
    </submittedName>
</protein>
<dbReference type="EMBL" id="RYZZ01000010">
    <property type="protein sequence ID" value="RUQ29266.1"/>
    <property type="molecule type" value="Genomic_DNA"/>
</dbReference>
<feature type="compositionally biased region" description="Basic and acidic residues" evidence="1">
    <location>
        <begin position="115"/>
        <end position="127"/>
    </location>
</feature>
<keyword evidence="2" id="KW-0472">Membrane</keyword>
<keyword evidence="2" id="KW-0812">Transmembrane</keyword>
<comment type="caution">
    <text evidence="3">The sequence shown here is derived from an EMBL/GenBank/DDBJ whole genome shotgun (WGS) entry which is preliminary data.</text>
</comment>
<evidence type="ECO:0000256" key="2">
    <source>
        <dbReference type="SAM" id="Phobius"/>
    </source>
</evidence>
<keyword evidence="2" id="KW-1133">Transmembrane helix</keyword>
<dbReference type="OrthoDB" id="2965336at2"/>
<feature type="transmembrane region" description="Helical" evidence="2">
    <location>
        <begin position="46"/>
        <end position="68"/>
    </location>
</feature>
<organism evidence="3 4">
    <name type="scientific">Peribacillus cavernae</name>
    <dbReference type="NCBI Taxonomy" id="1674310"/>
    <lineage>
        <taxon>Bacteria</taxon>
        <taxon>Bacillati</taxon>
        <taxon>Bacillota</taxon>
        <taxon>Bacilli</taxon>
        <taxon>Bacillales</taxon>
        <taxon>Bacillaceae</taxon>
        <taxon>Peribacillus</taxon>
    </lineage>
</organism>
<evidence type="ECO:0000313" key="4">
    <source>
        <dbReference type="Proteomes" id="UP000267430"/>
    </source>
</evidence>
<name>A0A433HLL1_9BACI</name>
<reference evidence="3 4" key="1">
    <citation type="submission" date="2018-12" db="EMBL/GenBank/DDBJ databases">
        <title>Bacillus chawlae sp. nov., Bacillus glennii sp. nov., and Bacillus saganii sp. nov. Isolated from the Vehicle Assembly Building at Kennedy Space Center where the Viking Spacecraft were Assembled.</title>
        <authorList>
            <person name="Seuylemezian A."/>
            <person name="Vaishampayan P."/>
        </authorList>
    </citation>
    <scope>NUCLEOTIDE SEQUENCE [LARGE SCALE GENOMIC DNA]</scope>
    <source>
        <strain evidence="3 4">L5</strain>
    </source>
</reference>
<evidence type="ECO:0000313" key="3">
    <source>
        <dbReference type="EMBL" id="RUQ29266.1"/>
    </source>
</evidence>
<dbReference type="AlphaFoldDB" id="A0A433HLL1"/>
<feature type="region of interest" description="Disordered" evidence="1">
    <location>
        <begin position="74"/>
        <end position="133"/>
    </location>
</feature>
<proteinExistence type="predicted"/>
<evidence type="ECO:0000256" key="1">
    <source>
        <dbReference type="SAM" id="MobiDB-lite"/>
    </source>
</evidence>
<accession>A0A433HLL1</accession>
<keyword evidence="4" id="KW-1185">Reference proteome</keyword>
<gene>
    <name evidence="3" type="ORF">ELQ35_09885</name>
</gene>
<feature type="compositionally biased region" description="Polar residues" evidence="1">
    <location>
        <begin position="91"/>
        <end position="114"/>
    </location>
</feature>
<dbReference type="RefSeq" id="WP_126864679.1">
    <property type="nucleotide sequence ID" value="NZ_JAUSTX010000006.1"/>
</dbReference>
<sequence length="266" mass="29797">MKRSQWNENDIEELLKNLPNIKDRRHPKDIYQNIESRIHRKRSNNWIPLIAAMAALFVLAVLATSIMLGSNNSASEDRAIEKTEMERGSQSRKAASSQHAGTENNSSSTPNDQVAKSEDRHGAAEEKPSEEEVGINHGARKAYFIYQTNESSRKMLVSSHSEFPTIDKALEEMIKGSGDPSISPSIPKELKWDRVEEQDKKVILELSEGTKISDTEEYLTALEAILLTAKDFGFDYVKFSNANIDALGPYNLQEDVPVPIAPNKIN</sequence>